<gene>
    <name evidence="2" type="ORF">EJ04DRAFT_480562</name>
</gene>
<sequence>MLSTLQPEIQVMYDLDFDERANLTSRERSVQMITQYLSDNNLDDVRNSIKTALGLLAWAEQDSVKWRQGYLESFVHLAGIMSPQIEDLPDFKRLSIVTRRNLGIAAKSLQLRVMEAEETLSTFDFSDIWADSAKNSSNPIYQSYSSFRQFLINYYTKIYGNWPPNQGKSWLNRRTALALQEDIGSLYDYLVNRDVVWDSREERPGKKWQMASRTTDDFKADMDINLTDMLVTFDNRHGYLHIPHPYPLLPREVPNTKVPQKKTFFGGLKKSKVDATKDAKAHLQLSIVFSDATNIEKLDVSFNGNTLIDQFERYELAYELQGVTPRQARLGRWLLLYGALQVLSKLSVDTHGLKWTDSVRYFLCTDLKRMPDWVTNGQAEHMEASQQRSWCWQRSWDPTPIDGVPVELEGSSTSALGSELDGATMLESDIRRIGEKIDDMGRVRALERKIENEKIKQDEFAMTKRVDDSYRLTESDFRARPLVPIRSPLRSPAEPRASPQMHAQTTMPVRGYYADERNGWA</sequence>
<dbReference type="AlphaFoldDB" id="A0A9P4RBY2"/>
<evidence type="ECO:0000259" key="1">
    <source>
        <dbReference type="Pfam" id="PF26013"/>
    </source>
</evidence>
<dbReference type="PANTHER" id="PTHR39601:SF2">
    <property type="entry name" value="CHORIOGENIN HMINOR"/>
    <property type="match status" value="1"/>
</dbReference>
<reference evidence="2" key="1">
    <citation type="journal article" date="2020" name="Stud. Mycol.">
        <title>101 Dothideomycetes genomes: a test case for predicting lifestyles and emergence of pathogens.</title>
        <authorList>
            <person name="Haridas S."/>
            <person name="Albert R."/>
            <person name="Binder M."/>
            <person name="Bloem J."/>
            <person name="Labutti K."/>
            <person name="Salamov A."/>
            <person name="Andreopoulos B."/>
            <person name="Baker S."/>
            <person name="Barry K."/>
            <person name="Bills G."/>
            <person name="Bluhm B."/>
            <person name="Cannon C."/>
            <person name="Castanera R."/>
            <person name="Culley D."/>
            <person name="Daum C."/>
            <person name="Ezra D."/>
            <person name="Gonzalez J."/>
            <person name="Henrissat B."/>
            <person name="Kuo A."/>
            <person name="Liang C."/>
            <person name="Lipzen A."/>
            <person name="Lutzoni F."/>
            <person name="Magnuson J."/>
            <person name="Mondo S."/>
            <person name="Nolan M."/>
            <person name="Ohm R."/>
            <person name="Pangilinan J."/>
            <person name="Park H.-J."/>
            <person name="Ramirez L."/>
            <person name="Alfaro M."/>
            <person name="Sun H."/>
            <person name="Tritt A."/>
            <person name="Yoshinaga Y."/>
            <person name="Zwiers L.-H."/>
            <person name="Turgeon B."/>
            <person name="Goodwin S."/>
            <person name="Spatafora J."/>
            <person name="Crous P."/>
            <person name="Grigoriev I."/>
        </authorList>
    </citation>
    <scope>NUCLEOTIDE SEQUENCE</scope>
    <source>
        <strain evidence="2">CBS 125425</strain>
    </source>
</reference>
<dbReference type="OrthoDB" id="5302380at2759"/>
<proteinExistence type="predicted"/>
<dbReference type="Pfam" id="PF26013">
    <property type="entry name" value="DUF8004"/>
    <property type="match status" value="1"/>
</dbReference>
<keyword evidence="3" id="KW-1185">Reference proteome</keyword>
<evidence type="ECO:0000313" key="3">
    <source>
        <dbReference type="Proteomes" id="UP000799444"/>
    </source>
</evidence>
<accession>A0A9P4RBY2</accession>
<protein>
    <recommendedName>
        <fullName evidence="1">DUF8004 domain-containing protein</fullName>
    </recommendedName>
</protein>
<evidence type="ECO:0000313" key="2">
    <source>
        <dbReference type="EMBL" id="KAF2741295.1"/>
    </source>
</evidence>
<dbReference type="Proteomes" id="UP000799444">
    <property type="component" value="Unassembled WGS sequence"/>
</dbReference>
<dbReference type="PANTHER" id="PTHR39601">
    <property type="entry name" value="CHORIOGENIN HMINOR"/>
    <property type="match status" value="1"/>
</dbReference>
<dbReference type="EMBL" id="ML996097">
    <property type="protein sequence ID" value="KAF2741295.1"/>
    <property type="molecule type" value="Genomic_DNA"/>
</dbReference>
<name>A0A9P4RBY2_9PLEO</name>
<comment type="caution">
    <text evidence="2">The sequence shown here is derived from an EMBL/GenBank/DDBJ whole genome shotgun (WGS) entry which is preliminary data.</text>
</comment>
<dbReference type="InterPro" id="IPR058317">
    <property type="entry name" value="DUF8004"/>
</dbReference>
<organism evidence="2 3">
    <name type="scientific">Polyplosphaeria fusca</name>
    <dbReference type="NCBI Taxonomy" id="682080"/>
    <lineage>
        <taxon>Eukaryota</taxon>
        <taxon>Fungi</taxon>
        <taxon>Dikarya</taxon>
        <taxon>Ascomycota</taxon>
        <taxon>Pezizomycotina</taxon>
        <taxon>Dothideomycetes</taxon>
        <taxon>Pleosporomycetidae</taxon>
        <taxon>Pleosporales</taxon>
        <taxon>Tetraplosphaeriaceae</taxon>
        <taxon>Polyplosphaeria</taxon>
    </lineage>
</organism>
<feature type="domain" description="DUF8004" evidence="1">
    <location>
        <begin position="31"/>
        <end position="125"/>
    </location>
</feature>